<dbReference type="PANTHER" id="PTHR22739">
    <property type="entry name" value="STRIATED MUSCLE ACTIVATOR OF RHO-DEPENDENT SIGNALING-RELATED"/>
    <property type="match status" value="1"/>
</dbReference>
<dbReference type="SMART" id="SM01283">
    <property type="entry name" value="Costars"/>
    <property type="match status" value="1"/>
</dbReference>
<dbReference type="GO" id="GO:0045944">
    <property type="term" value="P:positive regulation of transcription by RNA polymerase II"/>
    <property type="evidence" value="ECO:0007669"/>
    <property type="project" value="TreeGrafter"/>
</dbReference>
<feature type="compositionally biased region" description="Polar residues" evidence="1">
    <location>
        <begin position="96"/>
        <end position="108"/>
    </location>
</feature>
<dbReference type="Gene3D" id="1.10.10.1540">
    <property type="entry name" value="Costar domain"/>
    <property type="match status" value="1"/>
</dbReference>
<feature type="domain" description="Costars" evidence="2">
    <location>
        <begin position="135"/>
        <end position="211"/>
    </location>
</feature>
<feature type="region of interest" description="Disordered" evidence="1">
    <location>
        <begin position="228"/>
        <end position="322"/>
    </location>
</feature>
<feature type="compositionally biased region" description="Polar residues" evidence="1">
    <location>
        <begin position="267"/>
        <end position="277"/>
    </location>
</feature>
<dbReference type="GO" id="GO:0003779">
    <property type="term" value="F:actin binding"/>
    <property type="evidence" value="ECO:0007669"/>
    <property type="project" value="InterPro"/>
</dbReference>
<dbReference type="InterPro" id="IPR026111">
    <property type="entry name" value="Abra"/>
</dbReference>
<dbReference type="EMBL" id="CAXKWB010003310">
    <property type="protein sequence ID" value="CAL4068918.1"/>
    <property type="molecule type" value="Genomic_DNA"/>
</dbReference>
<dbReference type="Proteomes" id="UP001497623">
    <property type="component" value="Unassembled WGS sequence"/>
</dbReference>
<dbReference type="Pfam" id="PF14705">
    <property type="entry name" value="Costars"/>
    <property type="match status" value="1"/>
</dbReference>
<sequence length="322" mass="35892">MADKRETRDSANEEEGTEEEEEEEEEGKQEEVPSKTLPRAGNLASKRAMLSAASGVTIHNKQKDNDPFFLKHTSQADKKKMFEQQVDQHKKKMASNPFSDSYKTSEMTKLSKADPNYGRPPPGSKTEMRGKKAAAHINNEVVLLCNMIYQEGERYPDNTAAITFGDLFQIYTRISSKVVGVLLRARKHGLVYFEGETLFQRRDDDVPIILAKPIKEIREEMRQDRNFDVGVCHKGTENQTEKSNPTAKKPTSEFVNSKSDVAKPEEPSNNETATTDPVSVLLTDPSFPASNTPNPAVDHHPVIQNPMANGVPLSSAPLLVSH</sequence>
<comment type="caution">
    <text evidence="3">The sequence shown here is derived from an EMBL/GenBank/DDBJ whole genome shotgun (WGS) entry which is preliminary data.</text>
</comment>
<name>A0AAV2Q4E9_MEGNR</name>
<gene>
    <name evidence="3" type="ORF">MNOR_LOCUS7484</name>
</gene>
<feature type="region of interest" description="Disordered" evidence="1">
    <location>
        <begin position="89"/>
        <end position="128"/>
    </location>
</feature>
<proteinExistence type="predicted"/>
<keyword evidence="4" id="KW-1185">Reference proteome</keyword>
<dbReference type="InterPro" id="IPR027817">
    <property type="entry name" value="Costars_dom"/>
</dbReference>
<feature type="region of interest" description="Disordered" evidence="1">
    <location>
        <begin position="1"/>
        <end position="48"/>
    </location>
</feature>
<feature type="compositionally biased region" description="Basic and acidic residues" evidence="1">
    <location>
        <begin position="1"/>
        <end position="11"/>
    </location>
</feature>
<dbReference type="AlphaFoldDB" id="A0AAV2Q4E9"/>
<protein>
    <recommendedName>
        <fullName evidence="2">Costars domain-containing protein</fullName>
    </recommendedName>
</protein>
<dbReference type="GO" id="GO:0030017">
    <property type="term" value="C:sarcomere"/>
    <property type="evidence" value="ECO:0007669"/>
    <property type="project" value="TreeGrafter"/>
</dbReference>
<accession>A0AAV2Q4E9</accession>
<reference evidence="3 4" key="1">
    <citation type="submission" date="2024-05" db="EMBL/GenBank/DDBJ databases">
        <authorList>
            <person name="Wallberg A."/>
        </authorList>
    </citation>
    <scope>NUCLEOTIDE SEQUENCE [LARGE SCALE GENOMIC DNA]</scope>
</reference>
<evidence type="ECO:0000256" key="1">
    <source>
        <dbReference type="SAM" id="MobiDB-lite"/>
    </source>
</evidence>
<dbReference type="PANTHER" id="PTHR22739:SF7">
    <property type="entry name" value="EG:152A3.3 PROTEIN-RELATED"/>
    <property type="match status" value="1"/>
</dbReference>
<evidence type="ECO:0000313" key="3">
    <source>
        <dbReference type="EMBL" id="CAL4068918.1"/>
    </source>
</evidence>
<dbReference type="GO" id="GO:0035025">
    <property type="term" value="P:positive regulation of Rho protein signal transduction"/>
    <property type="evidence" value="ECO:0007669"/>
    <property type="project" value="InterPro"/>
</dbReference>
<feature type="compositionally biased region" description="Acidic residues" evidence="1">
    <location>
        <begin position="12"/>
        <end position="28"/>
    </location>
</feature>
<evidence type="ECO:0000313" key="4">
    <source>
        <dbReference type="Proteomes" id="UP001497623"/>
    </source>
</evidence>
<organism evidence="3 4">
    <name type="scientific">Meganyctiphanes norvegica</name>
    <name type="common">Northern krill</name>
    <name type="synonym">Thysanopoda norvegica</name>
    <dbReference type="NCBI Taxonomy" id="48144"/>
    <lineage>
        <taxon>Eukaryota</taxon>
        <taxon>Metazoa</taxon>
        <taxon>Ecdysozoa</taxon>
        <taxon>Arthropoda</taxon>
        <taxon>Crustacea</taxon>
        <taxon>Multicrustacea</taxon>
        <taxon>Malacostraca</taxon>
        <taxon>Eumalacostraca</taxon>
        <taxon>Eucarida</taxon>
        <taxon>Euphausiacea</taxon>
        <taxon>Euphausiidae</taxon>
        <taxon>Meganyctiphanes</taxon>
    </lineage>
</organism>
<dbReference type="InterPro" id="IPR038095">
    <property type="entry name" value="Costars_sf"/>
</dbReference>
<evidence type="ECO:0000259" key="2">
    <source>
        <dbReference type="SMART" id="SM01283"/>
    </source>
</evidence>